<dbReference type="Gene3D" id="3.30.70.330">
    <property type="match status" value="1"/>
</dbReference>
<dbReference type="KEGG" id="der:6552658"/>
<dbReference type="PANTHER" id="PTHR13318">
    <property type="entry name" value="PARTNER OF PAIRED, ISOFORM B-RELATED"/>
    <property type="match status" value="1"/>
</dbReference>
<dbReference type="SUPFAM" id="SSF54928">
    <property type="entry name" value="RNA-binding domain, RBD"/>
    <property type="match status" value="1"/>
</dbReference>
<evidence type="ECO:0000313" key="1">
    <source>
        <dbReference type="EMBL" id="EDV48815.1"/>
    </source>
</evidence>
<dbReference type="AlphaFoldDB" id="B3P0I9"/>
<sequence length="502" mass="57313">MFRIRKPATKNFYVQNGVAYTEDRKIVRRVTISAKWPFLKHSLLKHFSSFGKVEDLQWNKDTCAGSVFFQEATQAAKALYCTKHNVDGHSLVLQASSSWHQPPEQEEAGARSAYDIPIVDDFWREVITYLPLNSRLDFADSCERFQTVYELDSHRLNHILEMGDVCTLTHWGIKRLMLLSGNHIRCIKGGPLHPFWPHMKQFVQLLGVSCPNLAELNFVRIPLSLFHMTNLFQSANGCSKMTSISMRHCDLTDSHLSCLHSLTALKGLDIRDNPCIQGDTLGTLPVSLEILNVSRCTSLLDTRLVDLGALPLLRELRCSEISQYMENDELFRLLVHSCPMLEVLEMTISSYMDRSHVMQLGGLSRLRTLVLFPSLDPEWCQVNNSLLMSLADLDLLRHLEIHHGHRGFVTSFGLRIISQLKELRTLVLQNQDFGRDELMELRKLNALEFLDLSGSYHLTDEIAAELAKTLGRLRRLKVERCPLISRRLAEILKGNPKLQIDA</sequence>
<evidence type="ECO:0000313" key="2">
    <source>
        <dbReference type="Proteomes" id="UP000008711"/>
    </source>
</evidence>
<dbReference type="OMA" id="VCPYMDE"/>
<keyword evidence="2" id="KW-1185">Reference proteome</keyword>
<dbReference type="GO" id="GO:0019005">
    <property type="term" value="C:SCF ubiquitin ligase complex"/>
    <property type="evidence" value="ECO:0007669"/>
    <property type="project" value="TreeGrafter"/>
</dbReference>
<dbReference type="PhylomeDB" id="B3P0I9"/>
<dbReference type="OrthoDB" id="550575at2759"/>
<accession>B3P0I9</accession>
<protein>
    <submittedName>
        <fullName evidence="1">GG21665</fullName>
    </submittedName>
</protein>
<dbReference type="PANTHER" id="PTHR13318:SF247">
    <property type="entry name" value="GH16156P"/>
    <property type="match status" value="1"/>
</dbReference>
<dbReference type="EMBL" id="CH954181">
    <property type="protein sequence ID" value="EDV48815.1"/>
    <property type="molecule type" value="Genomic_DNA"/>
</dbReference>
<reference evidence="1 2" key="1">
    <citation type="journal article" date="2007" name="Nature">
        <title>Evolution of genes and genomes on the Drosophila phylogeny.</title>
        <authorList>
            <consortium name="Drosophila 12 Genomes Consortium"/>
            <person name="Clark A.G."/>
            <person name="Eisen M.B."/>
            <person name="Smith D.R."/>
            <person name="Bergman C.M."/>
            <person name="Oliver B."/>
            <person name="Markow T.A."/>
            <person name="Kaufman T.C."/>
            <person name="Kellis M."/>
            <person name="Gelbart W."/>
            <person name="Iyer V.N."/>
            <person name="Pollard D.A."/>
            <person name="Sackton T.B."/>
            <person name="Larracuente A.M."/>
            <person name="Singh N.D."/>
            <person name="Abad J.P."/>
            <person name="Abt D.N."/>
            <person name="Adryan B."/>
            <person name="Aguade M."/>
            <person name="Akashi H."/>
            <person name="Anderson W.W."/>
            <person name="Aquadro C.F."/>
            <person name="Ardell D.H."/>
            <person name="Arguello R."/>
            <person name="Artieri C.G."/>
            <person name="Barbash D.A."/>
            <person name="Barker D."/>
            <person name="Barsanti P."/>
            <person name="Batterham P."/>
            <person name="Batzoglou S."/>
            <person name="Begun D."/>
            <person name="Bhutkar A."/>
            <person name="Blanco E."/>
            <person name="Bosak S.A."/>
            <person name="Bradley R.K."/>
            <person name="Brand A.D."/>
            <person name="Brent M.R."/>
            <person name="Brooks A.N."/>
            <person name="Brown R.H."/>
            <person name="Butlin R.K."/>
            <person name="Caggese C."/>
            <person name="Calvi B.R."/>
            <person name="Bernardo de Carvalho A."/>
            <person name="Caspi A."/>
            <person name="Castrezana S."/>
            <person name="Celniker S.E."/>
            <person name="Chang J.L."/>
            <person name="Chapple C."/>
            <person name="Chatterji S."/>
            <person name="Chinwalla A."/>
            <person name="Civetta A."/>
            <person name="Clifton S.W."/>
            <person name="Comeron J.M."/>
            <person name="Costello J.C."/>
            <person name="Coyne J.A."/>
            <person name="Daub J."/>
            <person name="David R.G."/>
            <person name="Delcher A.L."/>
            <person name="Delehaunty K."/>
            <person name="Do C.B."/>
            <person name="Ebling H."/>
            <person name="Edwards K."/>
            <person name="Eickbush T."/>
            <person name="Evans J.D."/>
            <person name="Filipski A."/>
            <person name="Findeiss S."/>
            <person name="Freyhult E."/>
            <person name="Fulton L."/>
            <person name="Fulton R."/>
            <person name="Garcia A.C."/>
            <person name="Gardiner A."/>
            <person name="Garfield D.A."/>
            <person name="Garvin B.E."/>
            <person name="Gibson G."/>
            <person name="Gilbert D."/>
            <person name="Gnerre S."/>
            <person name="Godfrey J."/>
            <person name="Good R."/>
            <person name="Gotea V."/>
            <person name="Gravely B."/>
            <person name="Greenberg A.J."/>
            <person name="Griffiths-Jones S."/>
            <person name="Gross S."/>
            <person name="Guigo R."/>
            <person name="Gustafson E.A."/>
            <person name="Haerty W."/>
            <person name="Hahn M.W."/>
            <person name="Halligan D.L."/>
            <person name="Halpern A.L."/>
            <person name="Halter G.M."/>
            <person name="Han M.V."/>
            <person name="Heger A."/>
            <person name="Hillier L."/>
            <person name="Hinrichs A.S."/>
            <person name="Holmes I."/>
            <person name="Hoskins R.A."/>
            <person name="Hubisz M.J."/>
            <person name="Hultmark D."/>
            <person name="Huntley M.A."/>
            <person name="Jaffe D.B."/>
            <person name="Jagadeeshan S."/>
            <person name="Jeck W.R."/>
            <person name="Johnson J."/>
            <person name="Jones C.D."/>
            <person name="Jordan W.C."/>
            <person name="Karpen G.H."/>
            <person name="Kataoka E."/>
            <person name="Keightley P.D."/>
            <person name="Kheradpour P."/>
            <person name="Kirkness E.F."/>
            <person name="Koerich L.B."/>
            <person name="Kristiansen K."/>
            <person name="Kudrna D."/>
            <person name="Kulathinal R.J."/>
            <person name="Kumar S."/>
            <person name="Kwok R."/>
            <person name="Lander E."/>
            <person name="Langley C.H."/>
            <person name="Lapoint R."/>
            <person name="Lazzaro B.P."/>
            <person name="Lee S.J."/>
            <person name="Levesque L."/>
            <person name="Li R."/>
            <person name="Lin C.F."/>
            <person name="Lin M.F."/>
            <person name="Lindblad-Toh K."/>
            <person name="Llopart A."/>
            <person name="Long M."/>
            <person name="Low L."/>
            <person name="Lozovsky E."/>
            <person name="Lu J."/>
            <person name="Luo M."/>
            <person name="Machado C.A."/>
            <person name="Makalowski W."/>
            <person name="Marzo M."/>
            <person name="Matsuda M."/>
            <person name="Matzkin L."/>
            <person name="McAllister B."/>
            <person name="McBride C.S."/>
            <person name="McKernan B."/>
            <person name="McKernan K."/>
            <person name="Mendez-Lago M."/>
            <person name="Minx P."/>
            <person name="Mollenhauer M.U."/>
            <person name="Montooth K."/>
            <person name="Mount S.M."/>
            <person name="Mu X."/>
            <person name="Myers E."/>
            <person name="Negre B."/>
            <person name="Newfeld S."/>
            <person name="Nielsen R."/>
            <person name="Noor M.A."/>
            <person name="O'Grady P."/>
            <person name="Pachter L."/>
            <person name="Papaceit M."/>
            <person name="Parisi M.J."/>
            <person name="Parisi M."/>
            <person name="Parts L."/>
            <person name="Pedersen J.S."/>
            <person name="Pesole G."/>
            <person name="Phillippy A.M."/>
            <person name="Ponting C.P."/>
            <person name="Pop M."/>
            <person name="Porcelli D."/>
            <person name="Powell J.R."/>
            <person name="Prohaska S."/>
            <person name="Pruitt K."/>
            <person name="Puig M."/>
            <person name="Quesneville H."/>
            <person name="Ram K.R."/>
            <person name="Rand D."/>
            <person name="Rasmussen M.D."/>
            <person name="Reed L.K."/>
            <person name="Reenan R."/>
            <person name="Reily A."/>
            <person name="Remington K.A."/>
            <person name="Rieger T.T."/>
            <person name="Ritchie M.G."/>
            <person name="Robin C."/>
            <person name="Rogers Y.H."/>
            <person name="Rohde C."/>
            <person name="Rozas J."/>
            <person name="Rubenfield M.J."/>
            <person name="Ruiz A."/>
            <person name="Russo S."/>
            <person name="Salzberg S.L."/>
            <person name="Sanchez-Gracia A."/>
            <person name="Saranga D.J."/>
            <person name="Sato H."/>
            <person name="Schaeffer S.W."/>
            <person name="Schatz M.C."/>
            <person name="Schlenke T."/>
            <person name="Schwartz R."/>
            <person name="Segarra C."/>
            <person name="Singh R.S."/>
            <person name="Sirot L."/>
            <person name="Sirota M."/>
            <person name="Sisneros N.B."/>
            <person name="Smith C.D."/>
            <person name="Smith T.F."/>
            <person name="Spieth J."/>
            <person name="Stage D.E."/>
            <person name="Stark A."/>
            <person name="Stephan W."/>
            <person name="Strausberg R.L."/>
            <person name="Strempel S."/>
            <person name="Sturgill D."/>
            <person name="Sutton G."/>
            <person name="Sutton G.G."/>
            <person name="Tao W."/>
            <person name="Teichmann S."/>
            <person name="Tobari Y.N."/>
            <person name="Tomimura Y."/>
            <person name="Tsolas J.M."/>
            <person name="Valente V.L."/>
            <person name="Venter E."/>
            <person name="Venter J.C."/>
            <person name="Vicario S."/>
            <person name="Vieira F.G."/>
            <person name="Vilella A.J."/>
            <person name="Villasante A."/>
            <person name="Walenz B."/>
            <person name="Wang J."/>
            <person name="Wasserman M."/>
            <person name="Watts T."/>
            <person name="Wilson D."/>
            <person name="Wilson R.K."/>
            <person name="Wing R.A."/>
            <person name="Wolfner M.F."/>
            <person name="Wong A."/>
            <person name="Wong G.K."/>
            <person name="Wu C.I."/>
            <person name="Wu G."/>
            <person name="Yamamoto D."/>
            <person name="Yang H.P."/>
            <person name="Yang S.P."/>
            <person name="Yorke J.A."/>
            <person name="Yoshida K."/>
            <person name="Zdobnov E."/>
            <person name="Zhang P."/>
            <person name="Zhang Y."/>
            <person name="Zimin A.V."/>
            <person name="Baldwin J."/>
            <person name="Abdouelleil A."/>
            <person name="Abdulkadir J."/>
            <person name="Abebe A."/>
            <person name="Abera B."/>
            <person name="Abreu J."/>
            <person name="Acer S.C."/>
            <person name="Aftuck L."/>
            <person name="Alexander A."/>
            <person name="An P."/>
            <person name="Anderson E."/>
            <person name="Anderson S."/>
            <person name="Arachi H."/>
            <person name="Azer M."/>
            <person name="Bachantsang P."/>
            <person name="Barry A."/>
            <person name="Bayul T."/>
            <person name="Berlin A."/>
            <person name="Bessette D."/>
            <person name="Bloom T."/>
            <person name="Blye J."/>
            <person name="Boguslavskiy L."/>
            <person name="Bonnet C."/>
            <person name="Boukhgalter B."/>
            <person name="Bourzgui I."/>
            <person name="Brown A."/>
            <person name="Cahill P."/>
            <person name="Channer S."/>
            <person name="Cheshatsang Y."/>
            <person name="Chuda L."/>
            <person name="Citroen M."/>
            <person name="Collymore A."/>
            <person name="Cooke P."/>
            <person name="Costello M."/>
            <person name="D'Aco K."/>
            <person name="Daza R."/>
            <person name="De Haan G."/>
            <person name="DeGray S."/>
            <person name="DeMaso C."/>
            <person name="Dhargay N."/>
            <person name="Dooley K."/>
            <person name="Dooley E."/>
            <person name="Doricent M."/>
            <person name="Dorje P."/>
            <person name="Dorjee K."/>
            <person name="Dupes A."/>
            <person name="Elong R."/>
            <person name="Falk J."/>
            <person name="Farina A."/>
            <person name="Faro S."/>
            <person name="Ferguson D."/>
            <person name="Fisher S."/>
            <person name="Foley C.D."/>
            <person name="Franke A."/>
            <person name="Friedrich D."/>
            <person name="Gadbois L."/>
            <person name="Gearin G."/>
            <person name="Gearin C.R."/>
            <person name="Giannoukos G."/>
            <person name="Goode T."/>
            <person name="Graham J."/>
            <person name="Grandbois E."/>
            <person name="Grewal S."/>
            <person name="Gyaltsen K."/>
            <person name="Hafez N."/>
            <person name="Hagos B."/>
            <person name="Hall J."/>
            <person name="Henson C."/>
            <person name="Hollinger A."/>
            <person name="Honan T."/>
            <person name="Huard M.D."/>
            <person name="Hughes L."/>
            <person name="Hurhula B."/>
            <person name="Husby M.E."/>
            <person name="Kamat A."/>
            <person name="Kanga B."/>
            <person name="Kashin S."/>
            <person name="Khazanovich D."/>
            <person name="Kisner P."/>
            <person name="Lance K."/>
            <person name="Lara M."/>
            <person name="Lee W."/>
            <person name="Lennon N."/>
            <person name="Letendre F."/>
            <person name="LeVine R."/>
            <person name="Lipovsky A."/>
            <person name="Liu X."/>
            <person name="Liu J."/>
            <person name="Liu S."/>
            <person name="Lokyitsang T."/>
            <person name="Lokyitsang Y."/>
            <person name="Lubonja R."/>
            <person name="Lui A."/>
            <person name="MacDonald P."/>
            <person name="Magnisalis V."/>
            <person name="Maru K."/>
            <person name="Matthews C."/>
            <person name="McCusker W."/>
            <person name="McDonough S."/>
            <person name="Mehta T."/>
            <person name="Meldrim J."/>
            <person name="Meneus L."/>
            <person name="Mihai O."/>
            <person name="Mihalev A."/>
            <person name="Mihova T."/>
            <person name="Mittelman R."/>
            <person name="Mlenga V."/>
            <person name="Montmayeur A."/>
            <person name="Mulrain L."/>
            <person name="Navidi A."/>
            <person name="Naylor J."/>
            <person name="Negash T."/>
            <person name="Nguyen T."/>
            <person name="Nguyen N."/>
            <person name="Nicol R."/>
            <person name="Norbu C."/>
            <person name="Norbu N."/>
            <person name="Novod N."/>
            <person name="O'Neill B."/>
            <person name="Osman S."/>
            <person name="Markiewicz E."/>
            <person name="Oyono O.L."/>
            <person name="Patti C."/>
            <person name="Phunkhang P."/>
            <person name="Pierre F."/>
            <person name="Priest M."/>
            <person name="Raghuraman S."/>
            <person name="Rege F."/>
            <person name="Reyes R."/>
            <person name="Rise C."/>
            <person name="Rogov P."/>
            <person name="Ross K."/>
            <person name="Ryan E."/>
            <person name="Settipalli S."/>
            <person name="Shea T."/>
            <person name="Sherpa N."/>
            <person name="Shi L."/>
            <person name="Shih D."/>
            <person name="Sparrow T."/>
            <person name="Spaulding J."/>
            <person name="Stalker J."/>
            <person name="Stange-Thomann N."/>
            <person name="Stavropoulos S."/>
            <person name="Stone C."/>
            <person name="Strader C."/>
            <person name="Tesfaye S."/>
            <person name="Thomson T."/>
            <person name="Thoulutsang Y."/>
            <person name="Thoulutsang D."/>
            <person name="Topham K."/>
            <person name="Topping I."/>
            <person name="Tsamla T."/>
            <person name="Vassiliev H."/>
            <person name="Vo A."/>
            <person name="Wangchuk T."/>
            <person name="Wangdi T."/>
            <person name="Weiand M."/>
            <person name="Wilkinson J."/>
            <person name="Wilson A."/>
            <person name="Yadav S."/>
            <person name="Young G."/>
            <person name="Yu Q."/>
            <person name="Zembek L."/>
            <person name="Zhong D."/>
            <person name="Zimmer A."/>
            <person name="Zwirko Z."/>
            <person name="Jaffe D.B."/>
            <person name="Alvarez P."/>
            <person name="Brockman W."/>
            <person name="Butler J."/>
            <person name="Chin C."/>
            <person name="Gnerre S."/>
            <person name="Grabherr M."/>
            <person name="Kleber M."/>
            <person name="Mauceli E."/>
            <person name="MacCallum I."/>
        </authorList>
    </citation>
    <scope>NUCLEOTIDE SEQUENCE [LARGE SCALE GENOMIC DNA]</scope>
    <source>
        <strain evidence="1 2">TSC#14021-0224.01</strain>
    </source>
</reference>
<dbReference type="GO" id="GO:0031146">
    <property type="term" value="P:SCF-dependent proteasomal ubiquitin-dependent protein catabolic process"/>
    <property type="evidence" value="ECO:0007669"/>
    <property type="project" value="TreeGrafter"/>
</dbReference>
<name>B3P0I9_DROER</name>
<dbReference type="Gene3D" id="3.80.10.10">
    <property type="entry name" value="Ribonuclease Inhibitor"/>
    <property type="match status" value="3"/>
</dbReference>
<reference evidence="1 2" key="2">
    <citation type="journal article" date="2008" name="Bioinformatics">
        <title>Assembly reconciliation.</title>
        <authorList>
            <person name="Zimin A.V."/>
            <person name="Smith D.R."/>
            <person name="Sutton G."/>
            <person name="Yorke J.A."/>
        </authorList>
    </citation>
    <scope>NUCLEOTIDE SEQUENCE [LARGE SCALE GENOMIC DNA]</scope>
    <source>
        <strain evidence="1 2">TSC#14021-0224.01</strain>
    </source>
</reference>
<dbReference type="SUPFAM" id="SSF52047">
    <property type="entry name" value="RNI-like"/>
    <property type="match status" value="1"/>
</dbReference>
<dbReference type="HOGENOM" id="CLU_554635_0_0_1"/>
<proteinExistence type="predicted"/>
<dbReference type="Proteomes" id="UP000008711">
    <property type="component" value="Unassembled WGS sequence"/>
</dbReference>
<gene>
    <name evidence="1" type="primary">Dere\GG21665</name>
    <name evidence="1" type="ORF">Dere_GG21665</name>
</gene>
<dbReference type="GO" id="GO:0003676">
    <property type="term" value="F:nucleic acid binding"/>
    <property type="evidence" value="ECO:0007669"/>
    <property type="project" value="InterPro"/>
</dbReference>
<dbReference type="InterPro" id="IPR035979">
    <property type="entry name" value="RBD_domain_sf"/>
</dbReference>
<dbReference type="InterPro" id="IPR032675">
    <property type="entry name" value="LRR_dom_sf"/>
</dbReference>
<dbReference type="InterPro" id="IPR012677">
    <property type="entry name" value="Nucleotide-bd_a/b_plait_sf"/>
</dbReference>
<organism evidence="1 2">
    <name type="scientific">Drosophila erecta</name>
    <name type="common">Fruit fly</name>
    <dbReference type="NCBI Taxonomy" id="7220"/>
    <lineage>
        <taxon>Eukaryota</taxon>
        <taxon>Metazoa</taxon>
        <taxon>Ecdysozoa</taxon>
        <taxon>Arthropoda</taxon>
        <taxon>Hexapoda</taxon>
        <taxon>Insecta</taxon>
        <taxon>Pterygota</taxon>
        <taxon>Neoptera</taxon>
        <taxon>Endopterygota</taxon>
        <taxon>Diptera</taxon>
        <taxon>Brachycera</taxon>
        <taxon>Muscomorpha</taxon>
        <taxon>Ephydroidea</taxon>
        <taxon>Drosophilidae</taxon>
        <taxon>Drosophila</taxon>
        <taxon>Sophophora</taxon>
    </lineage>
</organism>
<dbReference type="eggNOG" id="KOG1947">
    <property type="taxonomic scope" value="Eukaryota"/>
</dbReference>